<dbReference type="EMBL" id="KN831957">
    <property type="protein sequence ID" value="KIO08165.1"/>
    <property type="molecule type" value="Genomic_DNA"/>
</dbReference>
<sequence>MYHEKQTSLTACWTYRVKQSLDVWIVHEDAGESPDMIFLSCITEVQTRSQHCSTSPVGDFWALFSFSSASCVPNPHFATFASTSSLSSLFSCISTANFSNLSHHH</sequence>
<dbReference type="AlphaFoldDB" id="A0A0C3P4Z0"/>
<organism evidence="1 2">
    <name type="scientific">Pisolithus tinctorius Marx 270</name>
    <dbReference type="NCBI Taxonomy" id="870435"/>
    <lineage>
        <taxon>Eukaryota</taxon>
        <taxon>Fungi</taxon>
        <taxon>Dikarya</taxon>
        <taxon>Basidiomycota</taxon>
        <taxon>Agaricomycotina</taxon>
        <taxon>Agaricomycetes</taxon>
        <taxon>Agaricomycetidae</taxon>
        <taxon>Boletales</taxon>
        <taxon>Sclerodermatineae</taxon>
        <taxon>Pisolithaceae</taxon>
        <taxon>Pisolithus</taxon>
    </lineage>
</organism>
<dbReference type="Proteomes" id="UP000054217">
    <property type="component" value="Unassembled WGS sequence"/>
</dbReference>
<name>A0A0C3P4Z0_PISTI</name>
<reference evidence="1 2" key="1">
    <citation type="submission" date="2014-04" db="EMBL/GenBank/DDBJ databases">
        <authorList>
            <consortium name="DOE Joint Genome Institute"/>
            <person name="Kuo A."/>
            <person name="Kohler A."/>
            <person name="Costa M.D."/>
            <person name="Nagy L.G."/>
            <person name="Floudas D."/>
            <person name="Copeland A."/>
            <person name="Barry K.W."/>
            <person name="Cichocki N."/>
            <person name="Veneault-Fourrey C."/>
            <person name="LaButti K."/>
            <person name="Lindquist E.A."/>
            <person name="Lipzen A."/>
            <person name="Lundell T."/>
            <person name="Morin E."/>
            <person name="Murat C."/>
            <person name="Sun H."/>
            <person name="Tunlid A."/>
            <person name="Henrissat B."/>
            <person name="Grigoriev I.V."/>
            <person name="Hibbett D.S."/>
            <person name="Martin F."/>
            <person name="Nordberg H.P."/>
            <person name="Cantor M.N."/>
            <person name="Hua S.X."/>
        </authorList>
    </citation>
    <scope>NUCLEOTIDE SEQUENCE [LARGE SCALE GENOMIC DNA]</scope>
    <source>
        <strain evidence="1 2">Marx 270</strain>
    </source>
</reference>
<keyword evidence="2" id="KW-1185">Reference proteome</keyword>
<accession>A0A0C3P4Z0</accession>
<protein>
    <submittedName>
        <fullName evidence="1">Uncharacterized protein</fullName>
    </submittedName>
</protein>
<evidence type="ECO:0000313" key="2">
    <source>
        <dbReference type="Proteomes" id="UP000054217"/>
    </source>
</evidence>
<dbReference type="HOGENOM" id="CLU_2237696_0_0_1"/>
<dbReference type="InParanoid" id="A0A0C3P4Z0"/>
<evidence type="ECO:0000313" key="1">
    <source>
        <dbReference type="EMBL" id="KIO08165.1"/>
    </source>
</evidence>
<proteinExistence type="predicted"/>
<gene>
    <name evidence="1" type="ORF">M404DRAFT_338851</name>
</gene>
<reference evidence="2" key="2">
    <citation type="submission" date="2015-01" db="EMBL/GenBank/DDBJ databases">
        <title>Evolutionary Origins and Diversification of the Mycorrhizal Mutualists.</title>
        <authorList>
            <consortium name="DOE Joint Genome Institute"/>
            <consortium name="Mycorrhizal Genomics Consortium"/>
            <person name="Kohler A."/>
            <person name="Kuo A."/>
            <person name="Nagy L.G."/>
            <person name="Floudas D."/>
            <person name="Copeland A."/>
            <person name="Barry K.W."/>
            <person name="Cichocki N."/>
            <person name="Veneault-Fourrey C."/>
            <person name="LaButti K."/>
            <person name="Lindquist E.A."/>
            <person name="Lipzen A."/>
            <person name="Lundell T."/>
            <person name="Morin E."/>
            <person name="Murat C."/>
            <person name="Riley R."/>
            <person name="Ohm R."/>
            <person name="Sun H."/>
            <person name="Tunlid A."/>
            <person name="Henrissat B."/>
            <person name="Grigoriev I.V."/>
            <person name="Hibbett D.S."/>
            <person name="Martin F."/>
        </authorList>
    </citation>
    <scope>NUCLEOTIDE SEQUENCE [LARGE SCALE GENOMIC DNA]</scope>
    <source>
        <strain evidence="2">Marx 270</strain>
    </source>
</reference>